<evidence type="ECO:0000256" key="4">
    <source>
        <dbReference type="ARBA" id="ARBA00022448"/>
    </source>
</evidence>
<dbReference type="GO" id="GO:0030141">
    <property type="term" value="C:secretory granule"/>
    <property type="evidence" value="ECO:0007669"/>
    <property type="project" value="InterPro"/>
</dbReference>
<reference evidence="11 12" key="1">
    <citation type="submission" date="2024-01" db="EMBL/GenBank/DDBJ databases">
        <title>The genome of the rayed Mediterranean limpet Patella caerulea (Linnaeus, 1758).</title>
        <authorList>
            <person name="Anh-Thu Weber A."/>
            <person name="Halstead-Nussloch G."/>
        </authorList>
    </citation>
    <scope>NUCLEOTIDE SEQUENCE [LARGE SCALE GENOMIC DNA]</scope>
    <source>
        <strain evidence="11">AATW-2023a</strain>
        <tissue evidence="11">Whole specimen</tissue>
    </source>
</reference>
<feature type="signal peptide" evidence="10">
    <location>
        <begin position="1"/>
        <end position="17"/>
    </location>
</feature>
<dbReference type="InterPro" id="IPR007945">
    <property type="entry name" value="Secretogranin_V"/>
</dbReference>
<dbReference type="Pfam" id="PF05281">
    <property type="entry name" value="Secretogranin_V"/>
    <property type="match status" value="1"/>
</dbReference>
<gene>
    <name evidence="11" type="ORF">SNE40_010988</name>
</gene>
<evidence type="ECO:0000256" key="5">
    <source>
        <dbReference type="ARBA" id="ARBA00022525"/>
    </source>
</evidence>
<proteinExistence type="inferred from homology"/>
<evidence type="ECO:0000256" key="2">
    <source>
        <dbReference type="ARBA" id="ARBA00006348"/>
    </source>
</evidence>
<evidence type="ECO:0000256" key="9">
    <source>
        <dbReference type="SAM" id="MobiDB-lite"/>
    </source>
</evidence>
<dbReference type="Proteomes" id="UP001347796">
    <property type="component" value="Unassembled WGS sequence"/>
</dbReference>
<evidence type="ECO:0000256" key="1">
    <source>
        <dbReference type="ARBA" id="ARBA00004613"/>
    </source>
</evidence>
<dbReference type="AlphaFoldDB" id="A0AAN8K225"/>
<evidence type="ECO:0000313" key="12">
    <source>
        <dbReference type="Proteomes" id="UP001347796"/>
    </source>
</evidence>
<dbReference type="GO" id="GO:0005576">
    <property type="term" value="C:extracellular region"/>
    <property type="evidence" value="ECO:0007669"/>
    <property type="project" value="UniProtKB-SubCell"/>
</dbReference>
<feature type="compositionally biased region" description="Basic and acidic residues" evidence="9">
    <location>
        <begin position="110"/>
        <end position="120"/>
    </location>
</feature>
<protein>
    <recommendedName>
        <fullName evidence="3">Neuroendocrine protein 7B2</fullName>
    </recommendedName>
</protein>
<keyword evidence="4" id="KW-0813">Transport</keyword>
<comment type="subcellular location">
    <subcellularLocation>
        <location evidence="1">Secreted</location>
    </subcellularLocation>
</comment>
<keyword evidence="6 10" id="KW-0732">Signal</keyword>
<keyword evidence="7" id="KW-1015">Disulfide bond</keyword>
<keyword evidence="8" id="KW-0143">Chaperone</keyword>
<sequence>MMKLIVLLSVGVCLTMAEMSLDPAFGSYYDLARMYRMKQLANLYDNYRTGDDLESRSVDNDDWVDSIAGFDDPEYKGEPYTGTNLRDQEHLEQSSLYGYQSMSGGTADGKPNEKQVKSDKSLPAYCNPPNPCPIGKTAKDNCREDFQNSAENNKKLLDEQECPCDTEHMFSCPDNSNTVSSKSQGDAAAINKVMDELQKLDADLGTDFMQGGESKRVAVVAKKSPHIIKKRGTKARHGKNPYLAGRRIRTVAKKSPPMKA</sequence>
<evidence type="ECO:0000256" key="8">
    <source>
        <dbReference type="ARBA" id="ARBA00023186"/>
    </source>
</evidence>
<comment type="caution">
    <text evidence="11">The sequence shown here is derived from an EMBL/GenBank/DDBJ whole genome shotgun (WGS) entry which is preliminary data.</text>
</comment>
<dbReference type="GO" id="GO:0030234">
    <property type="term" value="F:enzyme regulator activity"/>
    <property type="evidence" value="ECO:0007669"/>
    <property type="project" value="TreeGrafter"/>
</dbReference>
<feature type="region of interest" description="Disordered" evidence="9">
    <location>
        <begin position="99"/>
        <end position="130"/>
    </location>
</feature>
<dbReference type="PANTHER" id="PTHR12738:SF0">
    <property type="entry name" value="NEUROENDOCRINE PROTEIN 7B2"/>
    <property type="match status" value="1"/>
</dbReference>
<evidence type="ECO:0000256" key="10">
    <source>
        <dbReference type="SAM" id="SignalP"/>
    </source>
</evidence>
<evidence type="ECO:0000256" key="6">
    <source>
        <dbReference type="ARBA" id="ARBA00022729"/>
    </source>
</evidence>
<evidence type="ECO:0000313" key="11">
    <source>
        <dbReference type="EMBL" id="KAK6183518.1"/>
    </source>
</evidence>
<dbReference type="GO" id="GO:0046883">
    <property type="term" value="P:regulation of hormone secretion"/>
    <property type="evidence" value="ECO:0007669"/>
    <property type="project" value="TreeGrafter"/>
</dbReference>
<feature type="chain" id="PRO_5042889497" description="Neuroendocrine protein 7B2" evidence="10">
    <location>
        <begin position="18"/>
        <end position="260"/>
    </location>
</feature>
<evidence type="ECO:0000256" key="3">
    <source>
        <dbReference type="ARBA" id="ARBA00019589"/>
    </source>
</evidence>
<name>A0AAN8K225_PATCE</name>
<dbReference type="GO" id="GO:0007218">
    <property type="term" value="P:neuropeptide signaling pathway"/>
    <property type="evidence" value="ECO:0007669"/>
    <property type="project" value="InterPro"/>
</dbReference>
<keyword evidence="12" id="KW-1185">Reference proteome</keyword>
<organism evidence="11 12">
    <name type="scientific">Patella caerulea</name>
    <name type="common">Rayed Mediterranean limpet</name>
    <dbReference type="NCBI Taxonomy" id="87958"/>
    <lineage>
        <taxon>Eukaryota</taxon>
        <taxon>Metazoa</taxon>
        <taxon>Spiralia</taxon>
        <taxon>Lophotrochozoa</taxon>
        <taxon>Mollusca</taxon>
        <taxon>Gastropoda</taxon>
        <taxon>Patellogastropoda</taxon>
        <taxon>Patelloidea</taxon>
        <taxon>Patellidae</taxon>
        <taxon>Patella</taxon>
    </lineage>
</organism>
<dbReference type="PANTHER" id="PTHR12738">
    <property type="entry name" value="NEUROENDOCRINE PROTEIN 7B2"/>
    <property type="match status" value="1"/>
</dbReference>
<evidence type="ECO:0000256" key="7">
    <source>
        <dbReference type="ARBA" id="ARBA00023157"/>
    </source>
</evidence>
<dbReference type="EMBL" id="JAZGQO010000007">
    <property type="protein sequence ID" value="KAK6183518.1"/>
    <property type="molecule type" value="Genomic_DNA"/>
</dbReference>
<keyword evidence="5" id="KW-0964">Secreted</keyword>
<comment type="similarity">
    <text evidence="2">Belongs to the 7B2 family.</text>
</comment>
<accession>A0AAN8K225</accession>